<evidence type="ECO:0000313" key="1">
    <source>
        <dbReference type="EMBL" id="CAG8615350.1"/>
    </source>
</evidence>
<dbReference type="EMBL" id="CAJVPW010010434">
    <property type="protein sequence ID" value="CAG8615350.1"/>
    <property type="molecule type" value="Genomic_DNA"/>
</dbReference>
<name>A0ACA9MUM6_9GLOM</name>
<dbReference type="Proteomes" id="UP000789366">
    <property type="component" value="Unassembled WGS sequence"/>
</dbReference>
<protein>
    <submittedName>
        <fullName evidence="1">15736_t:CDS:1</fullName>
    </submittedName>
</protein>
<reference evidence="1" key="1">
    <citation type="submission" date="2021-06" db="EMBL/GenBank/DDBJ databases">
        <authorList>
            <person name="Kallberg Y."/>
            <person name="Tangrot J."/>
            <person name="Rosling A."/>
        </authorList>
    </citation>
    <scope>NUCLEOTIDE SEQUENCE</scope>
    <source>
        <strain evidence="1">28 12/20/2015</strain>
    </source>
</reference>
<evidence type="ECO:0000313" key="2">
    <source>
        <dbReference type="Proteomes" id="UP000789366"/>
    </source>
</evidence>
<proteinExistence type="predicted"/>
<keyword evidence="2" id="KW-1185">Reference proteome</keyword>
<sequence length="240" mass="27347">MPVSDKSIFELGLEGQSPDILNSLKRDHDALKSLHQQFNTANSTNDRERIAKEIMKGVGIHDKIETLVFYPALKDYGKETGNDYVKQSLLDHENVRSSLYELVSLLEDEGVDSQMFRNFLNGMMTDFIEHAEVEEKEIFKFCRKIFDDKKIGELGRKLDEMRKSALSATEKEMVGETEELGDAVEAGEIEAMEEAEETEAIEEMAEYVFVDKNKELYIEIHDGAIMASSEIISRLETAFD</sequence>
<comment type="caution">
    <text evidence="1">The sequence shown here is derived from an EMBL/GenBank/DDBJ whole genome shotgun (WGS) entry which is preliminary data.</text>
</comment>
<accession>A0ACA9MUM6</accession>
<gene>
    <name evidence="1" type="ORF">SPELUC_LOCUS7655</name>
</gene>
<organism evidence="1 2">
    <name type="scientific">Cetraspora pellucida</name>
    <dbReference type="NCBI Taxonomy" id="1433469"/>
    <lineage>
        <taxon>Eukaryota</taxon>
        <taxon>Fungi</taxon>
        <taxon>Fungi incertae sedis</taxon>
        <taxon>Mucoromycota</taxon>
        <taxon>Glomeromycotina</taxon>
        <taxon>Glomeromycetes</taxon>
        <taxon>Diversisporales</taxon>
        <taxon>Gigasporaceae</taxon>
        <taxon>Cetraspora</taxon>
    </lineage>
</organism>